<gene>
    <name evidence="2" type="ORF">BKK52_02115</name>
</gene>
<dbReference type="AlphaFoldDB" id="A0A1V3J593"/>
<dbReference type="Proteomes" id="UP000189161">
    <property type="component" value="Unassembled WGS sequence"/>
</dbReference>
<feature type="signal peptide" evidence="1">
    <location>
        <begin position="1"/>
        <end position="23"/>
    </location>
</feature>
<evidence type="ECO:0000256" key="1">
    <source>
        <dbReference type="SAM" id="SignalP"/>
    </source>
</evidence>
<evidence type="ECO:0000313" key="3">
    <source>
        <dbReference type="Proteomes" id="UP000189161"/>
    </source>
</evidence>
<reference evidence="2 3" key="1">
    <citation type="submission" date="2016-10" db="EMBL/GenBank/DDBJ databases">
        <title>Rodentibacter gen. nov. and new species.</title>
        <authorList>
            <person name="Christensen H."/>
        </authorList>
    </citation>
    <scope>NUCLEOTIDE SEQUENCE [LARGE SCALE GENOMIC DNA]</scope>
    <source>
        <strain evidence="2 3">H1987082031</strain>
    </source>
</reference>
<organism evidence="2 3">
    <name type="scientific">Rodentibacter trehalosifermentans</name>
    <dbReference type="NCBI Taxonomy" id="1908263"/>
    <lineage>
        <taxon>Bacteria</taxon>
        <taxon>Pseudomonadati</taxon>
        <taxon>Pseudomonadota</taxon>
        <taxon>Gammaproteobacteria</taxon>
        <taxon>Pasteurellales</taxon>
        <taxon>Pasteurellaceae</taxon>
        <taxon>Rodentibacter</taxon>
    </lineage>
</organism>
<name>A0A1V3J593_9PAST</name>
<accession>A0A1V3J593</accession>
<sequence>MNKIIVILTALFLSACVSQPSQLDIPEQIQYQNKHYHKAAGQDLGSVARYVYASQPDTLEKWQSQIELLLDRNERQLDIKDRITLRERVYRNTEVASFKLTPIKNSKTNRDEGLKGYVIYAPTEKDPYWQVNMMRGKEMATCGFVQFQYSQKVKKSRHLSREKILRYLQKYLIAKEMKQIDNMPWQWHCQNINRKFI</sequence>
<proteinExistence type="predicted"/>
<evidence type="ECO:0008006" key="4">
    <source>
        <dbReference type="Google" id="ProtNLM"/>
    </source>
</evidence>
<protein>
    <recommendedName>
        <fullName evidence="4">ATPases of ABC transporters with duplicated ATPase domains-containing protein</fullName>
    </recommendedName>
</protein>
<dbReference type="EMBL" id="MLHL01000009">
    <property type="protein sequence ID" value="OOF50217.1"/>
    <property type="molecule type" value="Genomic_DNA"/>
</dbReference>
<keyword evidence="1" id="KW-0732">Signal</keyword>
<dbReference type="PROSITE" id="PS51257">
    <property type="entry name" value="PROKAR_LIPOPROTEIN"/>
    <property type="match status" value="1"/>
</dbReference>
<dbReference type="RefSeq" id="WP_077477727.1">
    <property type="nucleotide sequence ID" value="NZ_MLHL01000009.1"/>
</dbReference>
<feature type="chain" id="PRO_5012121140" description="ATPases of ABC transporters with duplicated ATPase domains-containing protein" evidence="1">
    <location>
        <begin position="24"/>
        <end position="197"/>
    </location>
</feature>
<evidence type="ECO:0000313" key="2">
    <source>
        <dbReference type="EMBL" id="OOF50217.1"/>
    </source>
</evidence>
<keyword evidence="3" id="KW-1185">Reference proteome</keyword>
<dbReference type="OrthoDB" id="5690458at2"/>
<comment type="caution">
    <text evidence="2">The sequence shown here is derived from an EMBL/GenBank/DDBJ whole genome shotgun (WGS) entry which is preliminary data.</text>
</comment>